<dbReference type="Gene3D" id="1.10.10.10">
    <property type="entry name" value="Winged helix-like DNA-binding domain superfamily/Winged helix DNA-binding domain"/>
    <property type="match status" value="1"/>
</dbReference>
<evidence type="ECO:0000313" key="2">
    <source>
        <dbReference type="EMBL" id="OIN89355.1"/>
    </source>
</evidence>
<dbReference type="CDD" id="cd00090">
    <property type="entry name" value="HTH_ARSR"/>
    <property type="match status" value="1"/>
</dbReference>
<dbReference type="Pfam" id="PF08279">
    <property type="entry name" value="HTH_11"/>
    <property type="match status" value="1"/>
</dbReference>
<evidence type="ECO:0000259" key="1">
    <source>
        <dbReference type="Pfam" id="PF08279"/>
    </source>
</evidence>
<dbReference type="EMBL" id="MNUI01000033">
    <property type="protein sequence ID" value="OIN89355.1"/>
    <property type="molecule type" value="Genomic_DNA"/>
</dbReference>
<evidence type="ECO:0000313" key="3">
    <source>
        <dbReference type="Proteomes" id="UP000183144"/>
    </source>
</evidence>
<comment type="caution">
    <text evidence="2">The sequence shown here is derived from an EMBL/GenBank/DDBJ whole genome shotgun (WGS) entry which is preliminary data.</text>
</comment>
<dbReference type="InterPro" id="IPR011991">
    <property type="entry name" value="ArsR-like_HTH"/>
</dbReference>
<dbReference type="STRING" id="1805034.AUJ59_01740"/>
<protein>
    <recommendedName>
        <fullName evidence="1">Helix-turn-helix type 11 domain-containing protein</fullName>
    </recommendedName>
</protein>
<dbReference type="InterPro" id="IPR029057">
    <property type="entry name" value="PRTase-like"/>
</dbReference>
<reference evidence="2 3" key="1">
    <citation type="journal article" date="2016" name="Environ. Microbiol.">
        <title>Genomic resolution of a cold subsurface aquifer community provides metabolic insights for novel microbes adapted to high CO concentrations.</title>
        <authorList>
            <person name="Probst A.J."/>
            <person name="Castelle C.J."/>
            <person name="Singh A."/>
            <person name="Brown C.T."/>
            <person name="Anantharaman K."/>
            <person name="Sharon I."/>
            <person name="Hug L.A."/>
            <person name="Burstein D."/>
            <person name="Emerson J.B."/>
            <person name="Thomas B.C."/>
            <person name="Banfield J.F."/>
        </authorList>
    </citation>
    <scope>NUCLEOTIDE SEQUENCE [LARGE SCALE GENOMIC DNA]</scope>
    <source>
        <strain evidence="2">CG1_02_47_37</strain>
    </source>
</reference>
<accession>A0A1J4RPM1</accession>
<name>A0A1J4RPM1_9BACT</name>
<feature type="domain" description="Helix-turn-helix type 11" evidence="1">
    <location>
        <begin position="7"/>
        <end position="45"/>
    </location>
</feature>
<dbReference type="AlphaFoldDB" id="A0A1J4RPM1"/>
<dbReference type="SUPFAM" id="SSF53271">
    <property type="entry name" value="PRTase-like"/>
    <property type="match status" value="1"/>
</dbReference>
<dbReference type="Proteomes" id="UP000183144">
    <property type="component" value="Unassembled WGS sequence"/>
</dbReference>
<organism evidence="2 3">
    <name type="scientific">Candidatus Beckwithbacteria bacterium CG1_02_47_37</name>
    <dbReference type="NCBI Taxonomy" id="1805034"/>
    <lineage>
        <taxon>Bacteria</taxon>
        <taxon>Candidatus Beckwithiibacteriota</taxon>
    </lineage>
</organism>
<proteinExistence type="predicted"/>
<sequence length="325" mass="36310">MMIKTSERIKQYLLKNRQASGSELADYLGITDRAVRKQLAALLGKNQITKKGRPPKVFYQLATAFIPGVSISLSPKQTEIINANYLIITPGGEKMAGVNGFAYWCVKTNQPLEKTAKDYVLALAKYQRYRRQGLISGMSKLKHTFDRVYLDKLYYLDFYSLERFGKTKLGQLLLYAKQSQDKSLIGELVGSIKKPVKQLIIKHKIASVGFIPPTVKRQVQLMKELQKKLQLNLRLMALTKIKTTVIVPQKTLTKLADRIENAKQTIVVAETGRHDNVLLIDDAVGSGATLNETAAQIRAKKLVKGKIIGLAITGSFKGFEVISEV</sequence>
<dbReference type="SUPFAM" id="SSF46785">
    <property type="entry name" value="Winged helix' DNA-binding domain"/>
    <property type="match status" value="1"/>
</dbReference>
<dbReference type="InterPro" id="IPR036390">
    <property type="entry name" value="WH_DNA-bd_sf"/>
</dbReference>
<gene>
    <name evidence="2" type="ORF">AUJ59_01740</name>
</gene>
<dbReference type="InterPro" id="IPR013196">
    <property type="entry name" value="HTH_11"/>
</dbReference>
<dbReference type="InterPro" id="IPR036388">
    <property type="entry name" value="WH-like_DNA-bd_sf"/>
</dbReference>